<evidence type="ECO:0000259" key="1">
    <source>
        <dbReference type="Pfam" id="PF13401"/>
    </source>
</evidence>
<dbReference type="Gene3D" id="3.40.50.300">
    <property type="entry name" value="P-loop containing nucleotide triphosphate hydrolases"/>
    <property type="match status" value="1"/>
</dbReference>
<protein>
    <recommendedName>
        <fullName evidence="1">ORC1/DEAH AAA+ ATPase domain-containing protein</fullName>
    </recommendedName>
</protein>
<dbReference type="PANTHER" id="PTHR36168:SF1">
    <property type="entry name" value="ORC1-LIKE AAA ATPASE DOMAIN-CONTAINING PROTEIN"/>
    <property type="match status" value="1"/>
</dbReference>
<comment type="caution">
    <text evidence="2">The sequence shown here is derived from an EMBL/GenBank/DDBJ whole genome shotgun (WGS) entry which is preliminary data.</text>
</comment>
<accession>A0A397HPM3</accession>
<sequence length="352" mass="41197">MIMIRPYSSTQEKKSTTSPNAQIKKMANVFEKGKIDQKTNIPISEKLIKRENLENTLIKILQNTSGKNYFLIMGEHDTGKSTLIQNTIMKLKEPKGVVHFECPLEVNDFAKELANHLNFEHSKYPTWNLLKTQLVDMSYYYKKKYKRPVVLVLDQVDRIAKNDSRFLEILQDFAKDCADRHSLIIIFIASEGLVPQLLRSRFAWSRANIPLEISDIPDEEAVKFLQNFAIDLKIAERVVKYLTGGQFALLNQFQITDQYSINSFEEFKNQLFKQIERDLQMIEFPINHKIFTKLIEEHRINSSQAKSGIPLNMIRKLVEANILKEHQDYTISFHSRYVDTFFREQIKLEKSL</sequence>
<dbReference type="Proteomes" id="UP000266861">
    <property type="component" value="Unassembled WGS sequence"/>
</dbReference>
<dbReference type="InterPro" id="IPR049945">
    <property type="entry name" value="AAA_22"/>
</dbReference>
<evidence type="ECO:0000313" key="3">
    <source>
        <dbReference type="Proteomes" id="UP000266861"/>
    </source>
</evidence>
<dbReference type="SUPFAM" id="SSF52540">
    <property type="entry name" value="P-loop containing nucleoside triphosphate hydrolases"/>
    <property type="match status" value="1"/>
</dbReference>
<feature type="domain" description="ORC1/DEAH AAA+ ATPase" evidence="1">
    <location>
        <begin position="65"/>
        <end position="196"/>
    </location>
</feature>
<gene>
    <name evidence="2" type="ORF">Glove_319g144</name>
</gene>
<organism evidence="2 3">
    <name type="scientific">Diversispora epigaea</name>
    <dbReference type="NCBI Taxonomy" id="1348612"/>
    <lineage>
        <taxon>Eukaryota</taxon>
        <taxon>Fungi</taxon>
        <taxon>Fungi incertae sedis</taxon>
        <taxon>Mucoromycota</taxon>
        <taxon>Glomeromycotina</taxon>
        <taxon>Glomeromycetes</taxon>
        <taxon>Diversisporales</taxon>
        <taxon>Diversisporaceae</taxon>
        <taxon>Diversispora</taxon>
    </lineage>
</organism>
<name>A0A397HPM3_9GLOM</name>
<dbReference type="STRING" id="1348612.A0A397HPM3"/>
<dbReference type="PANTHER" id="PTHR36168">
    <property type="entry name" value="CHROMOSOME 1, WHOLE GENOME SHOTGUN SEQUENCE"/>
    <property type="match status" value="1"/>
</dbReference>
<dbReference type="EMBL" id="PQFF01000291">
    <property type="protein sequence ID" value="RHZ65139.1"/>
    <property type="molecule type" value="Genomic_DNA"/>
</dbReference>
<evidence type="ECO:0000313" key="2">
    <source>
        <dbReference type="EMBL" id="RHZ65139.1"/>
    </source>
</evidence>
<proteinExistence type="predicted"/>
<dbReference type="GO" id="GO:0016887">
    <property type="term" value="F:ATP hydrolysis activity"/>
    <property type="evidence" value="ECO:0007669"/>
    <property type="project" value="InterPro"/>
</dbReference>
<dbReference type="Pfam" id="PF13401">
    <property type="entry name" value="AAA_22"/>
    <property type="match status" value="1"/>
</dbReference>
<dbReference type="AlphaFoldDB" id="A0A397HPM3"/>
<reference evidence="2 3" key="1">
    <citation type="submission" date="2018-08" db="EMBL/GenBank/DDBJ databases">
        <title>Genome and evolution of the arbuscular mycorrhizal fungus Diversispora epigaea (formerly Glomus versiforme) and its bacterial endosymbionts.</title>
        <authorList>
            <person name="Sun X."/>
            <person name="Fei Z."/>
            <person name="Harrison M."/>
        </authorList>
    </citation>
    <scope>NUCLEOTIDE SEQUENCE [LARGE SCALE GENOMIC DNA]</scope>
    <source>
        <strain evidence="2 3">IT104</strain>
    </source>
</reference>
<keyword evidence="3" id="KW-1185">Reference proteome</keyword>
<dbReference type="OrthoDB" id="511599at2759"/>
<dbReference type="InterPro" id="IPR027417">
    <property type="entry name" value="P-loop_NTPase"/>
</dbReference>